<dbReference type="Pfam" id="PF01755">
    <property type="entry name" value="Glyco_transf_25"/>
    <property type="match status" value="1"/>
</dbReference>
<accession>A0A0U4I255</accession>
<dbReference type="GO" id="GO:0016740">
    <property type="term" value="F:transferase activity"/>
    <property type="evidence" value="ECO:0007669"/>
    <property type="project" value="UniProtKB-KW"/>
</dbReference>
<reference evidence="2" key="1">
    <citation type="journal article" date="2016" name="Carbohydr. Res.">
        <title>Identification and characterisation of a biosynthetic locus for Moraxella bovis lipo-oligosaccharide.</title>
        <authorList>
            <person name="Faglin I."/>
            <person name="Darren Grice I."/>
            <person name="Ratnayake S.R.A.M.Eranda."/>
            <person name="Daal T.-M."/>
            <person name="Singh S."/>
            <person name="Wilson J.C."/>
            <person name="Peak I.R."/>
        </authorList>
    </citation>
    <scope>NUCLEOTIDE SEQUENCE</scope>
    <source>
        <strain evidence="2">Epp63</strain>
    </source>
</reference>
<sequence length="268" mass="30722">MAIKSKQASSPTMQNHVISLTTATERRQHIAEEFSKQNIVFEFFDAITPPCIDTVAKQFGIDISKMNLSSGEIACFLSHLCLWQKAIDDDLDWIAIFEDDIYLGNNAQAFLICDDWLPNGFDVIKLETFATSVHLSDPKTVQDRQLYTLNTAHYGAGGYIISKRCIVALFELIKYQSQHQAQISAIDDILFAQILNKKDVLQLTPALCIQEFIHKQGNLSLKSTLDEHRQTHYFKKPHRTLPQKIMREFNSFIHKTRLKIFGQVVEFK</sequence>
<proteinExistence type="predicted"/>
<feature type="domain" description="Glycosyl transferase family 25" evidence="1">
    <location>
        <begin position="14"/>
        <end position="174"/>
    </location>
</feature>
<organism evidence="2">
    <name type="scientific">Moraxella bovis Epp63</name>
    <dbReference type="NCBI Taxonomy" id="387425"/>
    <lineage>
        <taxon>Bacteria</taxon>
        <taxon>Pseudomonadati</taxon>
        <taxon>Pseudomonadota</taxon>
        <taxon>Gammaproteobacteria</taxon>
        <taxon>Moraxellales</taxon>
        <taxon>Moraxellaceae</taxon>
        <taxon>Moraxella</taxon>
    </lineage>
</organism>
<evidence type="ECO:0000259" key="1">
    <source>
        <dbReference type="Pfam" id="PF01755"/>
    </source>
</evidence>
<dbReference type="EMBL" id="KP795984">
    <property type="protein sequence ID" value="ALX87193.1"/>
    <property type="molecule type" value="Genomic_DNA"/>
</dbReference>
<keyword evidence="2" id="KW-0808">Transferase</keyword>
<dbReference type="CDD" id="cd06532">
    <property type="entry name" value="Glyco_transf_25"/>
    <property type="match status" value="1"/>
</dbReference>
<dbReference type="AlphaFoldDB" id="A0A0U4I255"/>
<name>A0A0U4I255_MORBO</name>
<evidence type="ECO:0000313" key="2">
    <source>
        <dbReference type="EMBL" id="ALX87193.1"/>
    </source>
</evidence>
<dbReference type="InterPro" id="IPR002654">
    <property type="entry name" value="Glyco_trans_25"/>
</dbReference>
<protein>
    <submittedName>
        <fullName evidence="2">Beta-(1-4)-glucosyltransferase</fullName>
    </submittedName>
</protein>